<evidence type="ECO:0000313" key="3">
    <source>
        <dbReference type="Proteomes" id="UP000789508"/>
    </source>
</evidence>
<name>A0A9N9GK89_9GLOM</name>
<sequence length="135" mass="14841">NATNNTNISNRYAHSAACSSIILYGGSISNHSGVPLDYLITLDLQTFEFSELATKNRPSIDDVSTCQNFKTKNPNRNVIKVLDLSQKDYTWVDEFVTSSTSGVNSSLSSQEKPKTNTGLLTQSNLDLSVNRNSNF</sequence>
<keyword evidence="3" id="KW-1185">Reference proteome</keyword>
<proteinExistence type="predicted"/>
<dbReference type="Proteomes" id="UP000789508">
    <property type="component" value="Unassembled WGS sequence"/>
</dbReference>
<evidence type="ECO:0000256" key="1">
    <source>
        <dbReference type="SAM" id="MobiDB-lite"/>
    </source>
</evidence>
<evidence type="ECO:0000313" key="2">
    <source>
        <dbReference type="EMBL" id="CAG8607951.1"/>
    </source>
</evidence>
<dbReference type="OrthoDB" id="432528at2759"/>
<dbReference type="AlphaFoldDB" id="A0A9N9GK89"/>
<feature type="non-terminal residue" evidence="2">
    <location>
        <position position="135"/>
    </location>
</feature>
<dbReference type="EMBL" id="CAJVPS010004792">
    <property type="protein sequence ID" value="CAG8607951.1"/>
    <property type="molecule type" value="Genomic_DNA"/>
</dbReference>
<feature type="region of interest" description="Disordered" evidence="1">
    <location>
        <begin position="99"/>
        <end position="120"/>
    </location>
</feature>
<feature type="compositionally biased region" description="Low complexity" evidence="1">
    <location>
        <begin position="99"/>
        <end position="109"/>
    </location>
</feature>
<reference evidence="2" key="1">
    <citation type="submission" date="2021-06" db="EMBL/GenBank/DDBJ databases">
        <authorList>
            <person name="Kallberg Y."/>
            <person name="Tangrot J."/>
            <person name="Rosling A."/>
        </authorList>
    </citation>
    <scope>NUCLEOTIDE SEQUENCE</scope>
    <source>
        <strain evidence="2">FL130A</strain>
    </source>
</reference>
<accession>A0A9N9GK89</accession>
<gene>
    <name evidence="2" type="ORF">ALEPTO_LOCUS8437</name>
</gene>
<protein>
    <submittedName>
        <fullName evidence="2">324_t:CDS:1</fullName>
    </submittedName>
</protein>
<comment type="caution">
    <text evidence="2">The sequence shown here is derived from an EMBL/GenBank/DDBJ whole genome shotgun (WGS) entry which is preliminary data.</text>
</comment>
<organism evidence="2 3">
    <name type="scientific">Ambispora leptoticha</name>
    <dbReference type="NCBI Taxonomy" id="144679"/>
    <lineage>
        <taxon>Eukaryota</taxon>
        <taxon>Fungi</taxon>
        <taxon>Fungi incertae sedis</taxon>
        <taxon>Mucoromycota</taxon>
        <taxon>Glomeromycotina</taxon>
        <taxon>Glomeromycetes</taxon>
        <taxon>Archaeosporales</taxon>
        <taxon>Ambisporaceae</taxon>
        <taxon>Ambispora</taxon>
    </lineage>
</organism>